<sequence>MSGRLLAALVGGLLLLSACGTGVERTSPTTLRGTVRIALVHVFSGQSGYLGEYVQNSLQVQVDAINASGGLLGSRLEVVTADDEQKPDKGAELVREQLTEGDVKLLVGPSTTSVALAAEPLISAARTPNCTLDLSAEAGSRFPFTFRIQERDGDRIAALLGYVLRSRSDIKRVGLVNDGEPATQAYDRELRDQSSRLGLQYVGGVQAAGAADHRSLVLQLLQKGAQAAVLPAAPSAAGRTVQAVSQLGASKQLQLLGTSGLSAYSFPQETGEGVNGLVFESTIQSYLSDVPEARWPPPYAAFFHRITGQYGYASNGVEMKGLPAAADCVVEWSRAVKAAGTFDGTAVTRAWQTLDLPLDQTVLGAREKLAPGDHDALGPDGIYVYQWVKNGDRWALKQLAGPHL</sequence>
<evidence type="ECO:0000256" key="1">
    <source>
        <dbReference type="ARBA" id="ARBA00010062"/>
    </source>
</evidence>
<keyword evidence="6" id="KW-1185">Reference proteome</keyword>
<dbReference type="PANTHER" id="PTHR30483">
    <property type="entry name" value="LEUCINE-SPECIFIC-BINDING PROTEIN"/>
    <property type="match status" value="1"/>
</dbReference>
<dbReference type="Gene3D" id="3.40.50.2300">
    <property type="match status" value="2"/>
</dbReference>
<dbReference type="AlphaFoldDB" id="A0A934K5P0"/>
<protein>
    <submittedName>
        <fullName evidence="5">ABC transporter substrate-binding protein</fullName>
    </submittedName>
</protein>
<feature type="signal peptide" evidence="3">
    <location>
        <begin position="1"/>
        <end position="20"/>
    </location>
</feature>
<dbReference type="InterPro" id="IPR028082">
    <property type="entry name" value="Peripla_BP_I"/>
</dbReference>
<accession>A0A934K5P0</accession>
<evidence type="ECO:0000313" key="6">
    <source>
        <dbReference type="Proteomes" id="UP000612893"/>
    </source>
</evidence>
<comment type="similarity">
    <text evidence="1">Belongs to the leucine-binding protein family.</text>
</comment>
<dbReference type="SUPFAM" id="SSF53822">
    <property type="entry name" value="Periplasmic binding protein-like I"/>
    <property type="match status" value="1"/>
</dbReference>
<evidence type="ECO:0000256" key="2">
    <source>
        <dbReference type="ARBA" id="ARBA00022729"/>
    </source>
</evidence>
<name>A0A934K5P0_9BACT</name>
<feature type="chain" id="PRO_5037136335" evidence="3">
    <location>
        <begin position="21"/>
        <end position="404"/>
    </location>
</feature>
<dbReference type="EMBL" id="JAEKNR010000025">
    <property type="protein sequence ID" value="MBJ7596851.1"/>
    <property type="molecule type" value="Genomic_DNA"/>
</dbReference>
<proteinExistence type="inferred from homology"/>
<keyword evidence="2 3" id="KW-0732">Signal</keyword>
<reference evidence="5" key="1">
    <citation type="submission" date="2020-10" db="EMBL/GenBank/DDBJ databases">
        <title>Ca. Dormibacterota MAGs.</title>
        <authorList>
            <person name="Montgomery K."/>
        </authorList>
    </citation>
    <scope>NUCLEOTIDE SEQUENCE [LARGE SCALE GENOMIC DNA]</scope>
    <source>
        <strain evidence="5">SC8812_S17_10</strain>
    </source>
</reference>
<dbReference type="Proteomes" id="UP000612893">
    <property type="component" value="Unassembled WGS sequence"/>
</dbReference>
<dbReference type="InterPro" id="IPR028081">
    <property type="entry name" value="Leu-bd"/>
</dbReference>
<dbReference type="Pfam" id="PF13458">
    <property type="entry name" value="Peripla_BP_6"/>
    <property type="match status" value="1"/>
</dbReference>
<dbReference type="InterPro" id="IPR051010">
    <property type="entry name" value="BCAA_transport"/>
</dbReference>
<organism evidence="5 6">
    <name type="scientific">Candidatus Nephthysia bennettiae</name>
    <dbReference type="NCBI Taxonomy" id="3127016"/>
    <lineage>
        <taxon>Bacteria</taxon>
        <taxon>Bacillati</taxon>
        <taxon>Candidatus Dormiibacterota</taxon>
        <taxon>Candidatus Dormibacteria</taxon>
        <taxon>Candidatus Dormibacterales</taxon>
        <taxon>Candidatus Dormibacteraceae</taxon>
        <taxon>Candidatus Nephthysia</taxon>
    </lineage>
</organism>
<evidence type="ECO:0000313" key="5">
    <source>
        <dbReference type="EMBL" id="MBJ7596851.1"/>
    </source>
</evidence>
<evidence type="ECO:0000256" key="3">
    <source>
        <dbReference type="SAM" id="SignalP"/>
    </source>
</evidence>
<evidence type="ECO:0000259" key="4">
    <source>
        <dbReference type="Pfam" id="PF13458"/>
    </source>
</evidence>
<comment type="caution">
    <text evidence="5">The sequence shown here is derived from an EMBL/GenBank/DDBJ whole genome shotgun (WGS) entry which is preliminary data.</text>
</comment>
<feature type="domain" description="Leucine-binding protein" evidence="4">
    <location>
        <begin position="34"/>
        <end position="391"/>
    </location>
</feature>
<dbReference type="RefSeq" id="WP_338198688.1">
    <property type="nucleotide sequence ID" value="NZ_JAEKNR010000025.1"/>
</dbReference>
<gene>
    <name evidence="5" type="ORF">JF922_02020</name>
</gene>
<dbReference type="PANTHER" id="PTHR30483:SF6">
    <property type="entry name" value="PERIPLASMIC BINDING PROTEIN OF ABC TRANSPORTER FOR NATURAL AMINO ACIDS"/>
    <property type="match status" value="1"/>
</dbReference>
<dbReference type="PROSITE" id="PS51257">
    <property type="entry name" value="PROKAR_LIPOPROTEIN"/>
    <property type="match status" value="1"/>
</dbReference>